<dbReference type="GO" id="GO:0009279">
    <property type="term" value="C:cell outer membrane"/>
    <property type="evidence" value="ECO:0007669"/>
    <property type="project" value="UniProtKB-SubCell"/>
</dbReference>
<dbReference type="Pfam" id="PF02321">
    <property type="entry name" value="OEP"/>
    <property type="match status" value="1"/>
</dbReference>
<evidence type="ECO:0000256" key="5">
    <source>
        <dbReference type="ARBA" id="ARBA00022692"/>
    </source>
</evidence>
<dbReference type="OrthoDB" id="5296315at2"/>
<dbReference type="PANTHER" id="PTHR30026">
    <property type="entry name" value="OUTER MEMBRANE PROTEIN TOLC"/>
    <property type="match status" value="1"/>
</dbReference>
<evidence type="ECO:0000256" key="1">
    <source>
        <dbReference type="ARBA" id="ARBA00004442"/>
    </source>
</evidence>
<reference evidence="9 10" key="1">
    <citation type="submission" date="2019-08" db="EMBL/GenBank/DDBJ databases">
        <title>Aureimonas fodiniaquatilis sp. nov., isolated from a coal mine wastewater.</title>
        <authorList>
            <person name="Kim W."/>
        </authorList>
    </citation>
    <scope>NUCLEOTIDE SEQUENCE [LARGE SCALE GENOMIC DNA]</scope>
    <source>
        <strain evidence="9 10">CAU 1482</strain>
    </source>
</reference>
<accession>A0A5B0DTF6</accession>
<evidence type="ECO:0000313" key="9">
    <source>
        <dbReference type="EMBL" id="KAA0968439.1"/>
    </source>
</evidence>
<evidence type="ECO:0000256" key="4">
    <source>
        <dbReference type="ARBA" id="ARBA00022452"/>
    </source>
</evidence>
<evidence type="ECO:0000256" key="2">
    <source>
        <dbReference type="ARBA" id="ARBA00007613"/>
    </source>
</evidence>
<keyword evidence="4" id="KW-1134">Transmembrane beta strand</keyword>
<organism evidence="9 10">
    <name type="scientific">Aureimonas fodinaquatilis</name>
    <dbReference type="NCBI Taxonomy" id="2565783"/>
    <lineage>
        <taxon>Bacteria</taxon>
        <taxon>Pseudomonadati</taxon>
        <taxon>Pseudomonadota</taxon>
        <taxon>Alphaproteobacteria</taxon>
        <taxon>Hyphomicrobiales</taxon>
        <taxon>Aurantimonadaceae</taxon>
        <taxon>Aureimonas</taxon>
    </lineage>
</organism>
<evidence type="ECO:0000313" key="10">
    <source>
        <dbReference type="Proteomes" id="UP000324738"/>
    </source>
</evidence>
<comment type="subcellular location">
    <subcellularLocation>
        <location evidence="1">Cell outer membrane</location>
    </subcellularLocation>
</comment>
<dbReference type="SUPFAM" id="SSF56954">
    <property type="entry name" value="Outer membrane efflux proteins (OEP)"/>
    <property type="match status" value="1"/>
</dbReference>
<dbReference type="AlphaFoldDB" id="A0A5B0DTF6"/>
<feature type="chain" id="PRO_5022955140" evidence="8">
    <location>
        <begin position="27"/>
        <end position="507"/>
    </location>
</feature>
<name>A0A5B0DTF6_9HYPH</name>
<dbReference type="InterPro" id="IPR003423">
    <property type="entry name" value="OMP_efflux"/>
</dbReference>
<keyword evidence="8" id="KW-0732">Signal</keyword>
<dbReference type="EMBL" id="VTWH01000005">
    <property type="protein sequence ID" value="KAA0968439.1"/>
    <property type="molecule type" value="Genomic_DNA"/>
</dbReference>
<evidence type="ECO:0000256" key="8">
    <source>
        <dbReference type="SAM" id="SignalP"/>
    </source>
</evidence>
<keyword evidence="6" id="KW-0472">Membrane</keyword>
<keyword evidence="7" id="KW-0998">Cell outer membrane</keyword>
<gene>
    <name evidence="9" type="ORF">FPY71_16205</name>
</gene>
<dbReference type="Proteomes" id="UP000324738">
    <property type="component" value="Unassembled WGS sequence"/>
</dbReference>
<dbReference type="Gene3D" id="1.20.1600.10">
    <property type="entry name" value="Outer membrane efflux proteins (OEP)"/>
    <property type="match status" value="1"/>
</dbReference>
<dbReference type="RefSeq" id="WP_149301388.1">
    <property type="nucleotide sequence ID" value="NZ_VTWH01000005.1"/>
</dbReference>
<feature type="signal peptide" evidence="8">
    <location>
        <begin position="1"/>
        <end position="26"/>
    </location>
</feature>
<evidence type="ECO:0000256" key="3">
    <source>
        <dbReference type="ARBA" id="ARBA00022448"/>
    </source>
</evidence>
<evidence type="ECO:0000256" key="7">
    <source>
        <dbReference type="ARBA" id="ARBA00023237"/>
    </source>
</evidence>
<proteinExistence type="inferred from homology"/>
<dbReference type="GO" id="GO:0015562">
    <property type="term" value="F:efflux transmembrane transporter activity"/>
    <property type="evidence" value="ECO:0007669"/>
    <property type="project" value="InterPro"/>
</dbReference>
<protein>
    <submittedName>
        <fullName evidence="9">TolC family protein</fullName>
    </submittedName>
</protein>
<keyword evidence="5" id="KW-0812">Transmembrane</keyword>
<dbReference type="GO" id="GO:0015288">
    <property type="term" value="F:porin activity"/>
    <property type="evidence" value="ECO:0007669"/>
    <property type="project" value="TreeGrafter"/>
</dbReference>
<comment type="similarity">
    <text evidence="2">Belongs to the outer membrane factor (OMF) (TC 1.B.17) family.</text>
</comment>
<dbReference type="GO" id="GO:1990281">
    <property type="term" value="C:efflux pump complex"/>
    <property type="evidence" value="ECO:0007669"/>
    <property type="project" value="TreeGrafter"/>
</dbReference>
<sequence length="507" mass="55300">MAHKCCTLLAAPSMIVLLAILTGCQANSLKLDSLKPDLLASLKSNEVMSKPVKFIGSLRKDKTPPPPERSPEEQAAFNELLQTTSFAGNAPAKTDAVRKPANGRYGIQELIDVAMLENPSLKVKERMTDVARTEVDSARWQFFATPSVTLEDAPFSDDPSMRGNDTVTVLRLQQPIWAGGRNVSNFRRAQAAVDVSAADSANERQGVALGIVQRYGEWLGSRLKRQAMYDVQEIYQSLEEQIVRRIEAGASAESDLVLLQSRTDQLLVSIAVLEQQEQTSLASLSQLTGVPISSALLSENAPAPAFNPADSLEMVSSARAGSPLLKKLEAEVRVADENVARARSVLSPEVFLRAERQYGNLYSQVDEPADRFFLGVQTQFGAGLSSIAGIQGAQYQRDATKLGIRSGELALVEQMSSDIVIASSIDSRIQTLISAVNSTELTKESWDRQFVAGRKTWLDVMNAAREHMDMKTQLAEAQATAVVVKWRLKILAQGIEPQTSTPKGERS</sequence>
<dbReference type="PROSITE" id="PS51257">
    <property type="entry name" value="PROKAR_LIPOPROTEIN"/>
    <property type="match status" value="1"/>
</dbReference>
<comment type="caution">
    <text evidence="9">The sequence shown here is derived from an EMBL/GenBank/DDBJ whole genome shotgun (WGS) entry which is preliminary data.</text>
</comment>
<dbReference type="InterPro" id="IPR051906">
    <property type="entry name" value="TolC-like"/>
</dbReference>
<evidence type="ECO:0000256" key="6">
    <source>
        <dbReference type="ARBA" id="ARBA00023136"/>
    </source>
</evidence>
<keyword evidence="10" id="KW-1185">Reference proteome</keyword>
<dbReference type="PANTHER" id="PTHR30026:SF22">
    <property type="entry name" value="OUTER MEMBRANE EFFLUX PROTEIN"/>
    <property type="match status" value="1"/>
</dbReference>
<keyword evidence="3" id="KW-0813">Transport</keyword>